<comment type="caution">
    <text evidence="1">The sequence shown here is derived from an EMBL/GenBank/DDBJ whole genome shotgun (WGS) entry which is preliminary data.</text>
</comment>
<dbReference type="EMBL" id="CAJVPU010002427">
    <property type="protein sequence ID" value="CAG8500887.1"/>
    <property type="molecule type" value="Genomic_DNA"/>
</dbReference>
<sequence>MNGHNEPTGDLRYIYYDEFQDIKPLNEGGFGKIFQATWVNGLGEKNIVALKHLKSSKDLSIDIVNEVIPFEITSSDDHILHYYGLTNNIYSHEILIVMEYAEGGDLFNFLAKKL</sequence>
<gene>
    <name evidence="1" type="ORF">DHETER_LOCUS3001</name>
</gene>
<keyword evidence="2" id="KW-1185">Reference proteome</keyword>
<proteinExistence type="predicted"/>
<protein>
    <submittedName>
        <fullName evidence="1">6575_t:CDS:1</fullName>
    </submittedName>
</protein>
<accession>A0ACA9KZN0</accession>
<evidence type="ECO:0000313" key="1">
    <source>
        <dbReference type="EMBL" id="CAG8500887.1"/>
    </source>
</evidence>
<name>A0ACA9KZN0_9GLOM</name>
<dbReference type="Proteomes" id="UP000789702">
    <property type="component" value="Unassembled WGS sequence"/>
</dbReference>
<organism evidence="1 2">
    <name type="scientific">Dentiscutata heterogama</name>
    <dbReference type="NCBI Taxonomy" id="1316150"/>
    <lineage>
        <taxon>Eukaryota</taxon>
        <taxon>Fungi</taxon>
        <taxon>Fungi incertae sedis</taxon>
        <taxon>Mucoromycota</taxon>
        <taxon>Glomeromycotina</taxon>
        <taxon>Glomeromycetes</taxon>
        <taxon>Diversisporales</taxon>
        <taxon>Gigasporaceae</taxon>
        <taxon>Dentiscutata</taxon>
    </lineage>
</organism>
<evidence type="ECO:0000313" key="2">
    <source>
        <dbReference type="Proteomes" id="UP000789702"/>
    </source>
</evidence>
<reference evidence="1" key="1">
    <citation type="submission" date="2021-06" db="EMBL/GenBank/DDBJ databases">
        <authorList>
            <person name="Kallberg Y."/>
            <person name="Tangrot J."/>
            <person name="Rosling A."/>
        </authorList>
    </citation>
    <scope>NUCLEOTIDE SEQUENCE</scope>
    <source>
        <strain evidence="1">IL203A</strain>
    </source>
</reference>